<name>A0A4Q1C4B9_9BACT</name>
<dbReference type="AlphaFoldDB" id="A0A4Q1C4B9"/>
<dbReference type="GO" id="GO:0016787">
    <property type="term" value="F:hydrolase activity"/>
    <property type="evidence" value="ECO:0007669"/>
    <property type="project" value="UniProtKB-KW"/>
</dbReference>
<evidence type="ECO:0000313" key="5">
    <source>
        <dbReference type="Proteomes" id="UP000290218"/>
    </source>
</evidence>
<dbReference type="EMBL" id="SDHX01000002">
    <property type="protein sequence ID" value="RXK53237.1"/>
    <property type="molecule type" value="Genomic_DNA"/>
</dbReference>
<keyword evidence="2" id="KW-0732">Signal</keyword>
<evidence type="ECO:0000256" key="1">
    <source>
        <dbReference type="SAM" id="Phobius"/>
    </source>
</evidence>
<dbReference type="InterPro" id="IPR050491">
    <property type="entry name" value="AmpC-like"/>
</dbReference>
<dbReference type="RefSeq" id="WP_129048826.1">
    <property type="nucleotide sequence ID" value="NZ_SDHX01000002.1"/>
</dbReference>
<dbReference type="InterPro" id="IPR012338">
    <property type="entry name" value="Beta-lactam/transpept-like"/>
</dbReference>
<dbReference type="Pfam" id="PF00144">
    <property type="entry name" value="Beta-lactamase"/>
    <property type="match status" value="1"/>
</dbReference>
<evidence type="ECO:0000313" key="4">
    <source>
        <dbReference type="EMBL" id="RXK53237.1"/>
    </source>
</evidence>
<keyword evidence="4" id="KW-0378">Hydrolase</keyword>
<evidence type="ECO:0000256" key="2">
    <source>
        <dbReference type="SAM" id="SignalP"/>
    </source>
</evidence>
<feature type="signal peptide" evidence="2">
    <location>
        <begin position="1"/>
        <end position="22"/>
    </location>
</feature>
<feature type="transmembrane region" description="Helical" evidence="1">
    <location>
        <begin position="522"/>
        <end position="540"/>
    </location>
</feature>
<feature type="chain" id="PRO_5020570389" evidence="2">
    <location>
        <begin position="23"/>
        <end position="620"/>
    </location>
</feature>
<evidence type="ECO:0000259" key="3">
    <source>
        <dbReference type="Pfam" id="PF00144"/>
    </source>
</evidence>
<keyword evidence="5" id="KW-1185">Reference proteome</keyword>
<keyword evidence="1" id="KW-0472">Membrane</keyword>
<sequence length="620" mass="69507">MFFKPQFYLSLFVFLAGPILFAENTGPQTVEELRQAIEKVLKERQTPGAAVAIVSRDKIEWMAGLGLADEAANQPVTTKTIFRIGSTSKEFVALAALKLQEEGKLKLTDTLRQWVPEYPVENAWESTDPVRLVHLLEQTSGIPDCRFSEYAHNDSTPVTLAQALNFAPQYRVIRWRPGSRYAYSSVGPALVAAVIEKASGQRFEDYVRDNFFVPLQMHTASYFLTPEVQSNLTTMYWSRSHKVASYSHLIYRPSGAVNASVEDMANYVRFHLMRGSFDGRQILREASIDRLEVPTTLPSAQAGVTVGYGLYNRAMFSRGYEWHGHNGNHDACFVTMEYCPELGIGLVVMLNSNNVSAFARVNNLVRLYAMRHAPEKASPPAGPMPAIVNQDFNGLYANIAPRDEGYRDFMEYFGSIRKIRVEEKEMIMMRGALRWVPVSGNLFRLHDGAKPELAVITGENGETLLQCYLGTFRRISKFGFWSVQYGMLYSFGILLSSVLFAVVWGLRLAFGRLKNAGPLGPRTWPLVGVVGIVGFIAFYLKVQEGHIHIVGTMNIWSVGLMLDTLLIPLSATFCVAGLWRHRKTPMNRVAYWHAVLVTLGLVFITGFGLAWGLIGIRTWA</sequence>
<reference evidence="4 5" key="1">
    <citation type="submission" date="2019-01" db="EMBL/GenBank/DDBJ databases">
        <title>Lacunisphaera sp. strain TWA-58.</title>
        <authorList>
            <person name="Chen W.-M."/>
        </authorList>
    </citation>
    <scope>NUCLEOTIDE SEQUENCE [LARGE SCALE GENOMIC DNA]</scope>
    <source>
        <strain evidence="4 5">TWA-58</strain>
    </source>
</reference>
<keyword evidence="1" id="KW-0812">Transmembrane</keyword>
<gene>
    <name evidence="4" type="ORF">ESB00_16190</name>
</gene>
<dbReference type="PANTHER" id="PTHR46825:SF9">
    <property type="entry name" value="BETA-LACTAMASE-RELATED DOMAIN-CONTAINING PROTEIN"/>
    <property type="match status" value="1"/>
</dbReference>
<proteinExistence type="predicted"/>
<dbReference type="Gene3D" id="3.40.710.10">
    <property type="entry name" value="DD-peptidase/beta-lactamase superfamily"/>
    <property type="match status" value="1"/>
</dbReference>
<dbReference type="OrthoDB" id="9797709at2"/>
<dbReference type="InterPro" id="IPR001466">
    <property type="entry name" value="Beta-lactam-related"/>
</dbReference>
<dbReference type="SUPFAM" id="SSF56601">
    <property type="entry name" value="beta-lactamase/transpeptidase-like"/>
    <property type="match status" value="1"/>
</dbReference>
<accession>A0A4Q1C4B9</accession>
<comment type="caution">
    <text evidence="4">The sequence shown here is derived from an EMBL/GenBank/DDBJ whole genome shotgun (WGS) entry which is preliminary data.</text>
</comment>
<feature type="transmembrane region" description="Helical" evidence="1">
    <location>
        <begin position="560"/>
        <end position="579"/>
    </location>
</feature>
<protein>
    <submittedName>
        <fullName evidence="4">Class A beta-lactamase-related serine hydrolase</fullName>
    </submittedName>
</protein>
<feature type="transmembrane region" description="Helical" evidence="1">
    <location>
        <begin position="487"/>
        <end position="510"/>
    </location>
</feature>
<dbReference type="Proteomes" id="UP000290218">
    <property type="component" value="Unassembled WGS sequence"/>
</dbReference>
<organism evidence="4 5">
    <name type="scientific">Oleiharenicola lentus</name>
    <dbReference type="NCBI Taxonomy" id="2508720"/>
    <lineage>
        <taxon>Bacteria</taxon>
        <taxon>Pseudomonadati</taxon>
        <taxon>Verrucomicrobiota</taxon>
        <taxon>Opitutia</taxon>
        <taxon>Opitutales</taxon>
        <taxon>Opitutaceae</taxon>
        <taxon>Oleiharenicola</taxon>
    </lineage>
</organism>
<dbReference type="PANTHER" id="PTHR46825">
    <property type="entry name" value="D-ALANYL-D-ALANINE-CARBOXYPEPTIDASE/ENDOPEPTIDASE AMPH"/>
    <property type="match status" value="1"/>
</dbReference>
<feature type="domain" description="Beta-lactamase-related" evidence="3">
    <location>
        <begin position="33"/>
        <end position="363"/>
    </location>
</feature>
<feature type="transmembrane region" description="Helical" evidence="1">
    <location>
        <begin position="591"/>
        <end position="614"/>
    </location>
</feature>
<keyword evidence="1" id="KW-1133">Transmembrane helix</keyword>